<dbReference type="AlphaFoldDB" id="A0A5J5F6L4"/>
<proteinExistence type="predicted"/>
<dbReference type="SUPFAM" id="SSF56112">
    <property type="entry name" value="Protein kinase-like (PK-like)"/>
    <property type="match status" value="1"/>
</dbReference>
<evidence type="ECO:0000313" key="2">
    <source>
        <dbReference type="Proteomes" id="UP000326924"/>
    </source>
</evidence>
<name>A0A5J5F6L4_9PEZI</name>
<dbReference type="InParanoid" id="A0A5J5F6L4"/>
<gene>
    <name evidence="1" type="ORF">FN846DRAFT_903825</name>
</gene>
<accession>A0A5J5F6L4</accession>
<protein>
    <recommendedName>
        <fullName evidence="3">Non-specific serine/threonine protein kinase</fullName>
    </recommendedName>
</protein>
<dbReference type="EMBL" id="VXIS01000028">
    <property type="protein sequence ID" value="KAA8912092.1"/>
    <property type="molecule type" value="Genomic_DNA"/>
</dbReference>
<dbReference type="InterPro" id="IPR052396">
    <property type="entry name" value="Meiotic_Drive_Suppr_Kinase"/>
</dbReference>
<evidence type="ECO:0008006" key="3">
    <source>
        <dbReference type="Google" id="ProtNLM"/>
    </source>
</evidence>
<organism evidence="1 2">
    <name type="scientific">Sphaerosporella brunnea</name>
    <dbReference type="NCBI Taxonomy" id="1250544"/>
    <lineage>
        <taxon>Eukaryota</taxon>
        <taxon>Fungi</taxon>
        <taxon>Dikarya</taxon>
        <taxon>Ascomycota</taxon>
        <taxon>Pezizomycotina</taxon>
        <taxon>Pezizomycetes</taxon>
        <taxon>Pezizales</taxon>
        <taxon>Pyronemataceae</taxon>
        <taxon>Sphaerosporella</taxon>
    </lineage>
</organism>
<dbReference type="Proteomes" id="UP000326924">
    <property type="component" value="Unassembled WGS sequence"/>
</dbReference>
<dbReference type="PANTHER" id="PTHR37171">
    <property type="entry name" value="SERINE/THREONINE-PROTEIN KINASE YRZF-RELATED"/>
    <property type="match status" value="1"/>
</dbReference>
<keyword evidence="2" id="KW-1185">Reference proteome</keyword>
<dbReference type="PANTHER" id="PTHR37171:SF1">
    <property type="entry name" value="SERINE_THREONINE-PROTEIN KINASE YRZF-RELATED"/>
    <property type="match status" value="1"/>
</dbReference>
<dbReference type="OrthoDB" id="4185642at2759"/>
<dbReference type="Gene3D" id="1.10.510.10">
    <property type="entry name" value="Transferase(Phosphotransferase) domain 1"/>
    <property type="match status" value="1"/>
</dbReference>
<reference evidence="1 2" key="1">
    <citation type="submission" date="2019-09" db="EMBL/GenBank/DDBJ databases">
        <title>Draft genome of the ectomycorrhizal ascomycete Sphaerosporella brunnea.</title>
        <authorList>
            <consortium name="DOE Joint Genome Institute"/>
            <person name="Benucci G.M."/>
            <person name="Marozzi G."/>
            <person name="Antonielli L."/>
            <person name="Sanchez S."/>
            <person name="Marco P."/>
            <person name="Wang X."/>
            <person name="Falini L.B."/>
            <person name="Barry K."/>
            <person name="Haridas S."/>
            <person name="Lipzen A."/>
            <person name="Labutti K."/>
            <person name="Grigoriev I.V."/>
            <person name="Murat C."/>
            <person name="Martin F."/>
            <person name="Albertini E."/>
            <person name="Donnini D."/>
            <person name="Bonito G."/>
        </authorList>
    </citation>
    <scope>NUCLEOTIDE SEQUENCE [LARGE SCALE GENOMIC DNA]</scope>
    <source>
        <strain evidence="1 2">Sb_GMNB300</strain>
    </source>
</reference>
<evidence type="ECO:0000313" key="1">
    <source>
        <dbReference type="EMBL" id="KAA8912092.1"/>
    </source>
</evidence>
<dbReference type="InterPro" id="IPR011009">
    <property type="entry name" value="Kinase-like_dom_sf"/>
</dbReference>
<comment type="caution">
    <text evidence="1">The sequence shown here is derived from an EMBL/GenBank/DDBJ whole genome shotgun (WGS) entry which is preliminary data.</text>
</comment>
<sequence length="232" mass="25086">MTADDYLLDDGTSMKPQAAGVHLTACAGCADSDSGYHSDTTDIPNIFSELDHLTLELQEYLKPNVVVAAVESFVGEDGRKPLVIAKKFVKKAYLLKELEAYAALAHLQGFSVPGCIGVFENCSPASGSPSILGELGAIYLLLERVAHLPMITSVQCGEDIGFLEEEALAELGKLHAAGVAHGDISMSNVLVNPHDIRGVVFVDFEMSEVCGVSKRAEEDMAQFKMIWDRLRR</sequence>